<comment type="caution">
    <text evidence="10">The sequence shown here is derived from an EMBL/GenBank/DDBJ whole genome shotgun (WGS) entry which is preliminary data.</text>
</comment>
<evidence type="ECO:0000256" key="6">
    <source>
        <dbReference type="ARBA" id="ARBA00023242"/>
    </source>
</evidence>
<dbReference type="SMART" id="SM00717">
    <property type="entry name" value="SANT"/>
    <property type="match status" value="2"/>
</dbReference>
<dbReference type="CDD" id="cd00167">
    <property type="entry name" value="SANT"/>
    <property type="match status" value="2"/>
</dbReference>
<dbReference type="InterPro" id="IPR009057">
    <property type="entry name" value="Homeodomain-like_sf"/>
</dbReference>
<evidence type="ECO:0000256" key="2">
    <source>
        <dbReference type="ARBA" id="ARBA00022737"/>
    </source>
</evidence>
<dbReference type="FunFam" id="1.10.10.60:FF:000371">
    <property type="entry name" value="MYB transcription factor"/>
    <property type="match status" value="1"/>
</dbReference>
<feature type="domain" description="Myb-like" evidence="8">
    <location>
        <begin position="92"/>
        <end position="142"/>
    </location>
</feature>
<proteinExistence type="predicted"/>
<accession>A0AAP0LNT2</accession>
<comment type="subcellular location">
    <subcellularLocation>
        <location evidence="1">Nucleus</location>
    </subcellularLocation>
</comment>
<keyword evidence="11" id="KW-1185">Reference proteome</keyword>
<protein>
    <submittedName>
        <fullName evidence="10">Uncharacterized protein</fullName>
    </submittedName>
</protein>
<dbReference type="PROSITE" id="PS50090">
    <property type="entry name" value="MYB_LIKE"/>
    <property type="match status" value="2"/>
</dbReference>
<dbReference type="InterPro" id="IPR017930">
    <property type="entry name" value="Myb_dom"/>
</dbReference>
<dbReference type="Gene3D" id="1.10.10.60">
    <property type="entry name" value="Homeodomain-like"/>
    <property type="match status" value="2"/>
</dbReference>
<feature type="region of interest" description="Disordered" evidence="7">
    <location>
        <begin position="153"/>
        <end position="200"/>
    </location>
</feature>
<dbReference type="EMBL" id="JBCGBO010000024">
    <property type="protein sequence ID" value="KAK9181763.1"/>
    <property type="molecule type" value="Genomic_DNA"/>
</dbReference>
<feature type="compositionally biased region" description="Basic and acidic residues" evidence="7">
    <location>
        <begin position="1"/>
        <end position="10"/>
    </location>
</feature>
<feature type="domain" description="Myb-like" evidence="8">
    <location>
        <begin position="14"/>
        <end position="91"/>
    </location>
</feature>
<dbReference type="InterPro" id="IPR051953">
    <property type="entry name" value="Plant_SW-associated_TFs"/>
</dbReference>
<keyword evidence="2" id="KW-0677">Repeat</keyword>
<keyword evidence="4" id="KW-0238">DNA-binding</keyword>
<feature type="compositionally biased region" description="Basic residues" evidence="7">
    <location>
        <begin position="11"/>
        <end position="20"/>
    </location>
</feature>
<dbReference type="GO" id="GO:0003677">
    <property type="term" value="F:DNA binding"/>
    <property type="evidence" value="ECO:0007669"/>
    <property type="project" value="UniProtKB-KW"/>
</dbReference>
<feature type="compositionally biased region" description="Low complexity" evidence="7">
    <location>
        <begin position="154"/>
        <end position="181"/>
    </location>
</feature>
<evidence type="ECO:0000313" key="10">
    <source>
        <dbReference type="EMBL" id="KAK9181763.1"/>
    </source>
</evidence>
<dbReference type="PANTHER" id="PTHR47997:SF11">
    <property type="entry name" value="TRANSCRIPTION FACTOR LAF1"/>
    <property type="match status" value="1"/>
</dbReference>
<dbReference type="PANTHER" id="PTHR47997">
    <property type="entry name" value="MYB DOMAIN PROTEIN 55"/>
    <property type="match status" value="1"/>
</dbReference>
<keyword evidence="6" id="KW-0539">Nucleus</keyword>
<dbReference type="PROSITE" id="PS51294">
    <property type="entry name" value="HTH_MYB"/>
    <property type="match status" value="2"/>
</dbReference>
<dbReference type="AlphaFoldDB" id="A0AAP0LNT2"/>
<dbReference type="SUPFAM" id="SSF46689">
    <property type="entry name" value="Homeodomain-like"/>
    <property type="match status" value="1"/>
</dbReference>
<dbReference type="Pfam" id="PF00249">
    <property type="entry name" value="Myb_DNA-binding"/>
    <property type="match status" value="2"/>
</dbReference>
<feature type="region of interest" description="Disordered" evidence="7">
    <location>
        <begin position="1"/>
        <end position="23"/>
    </location>
</feature>
<evidence type="ECO:0000313" key="11">
    <source>
        <dbReference type="Proteomes" id="UP001428341"/>
    </source>
</evidence>
<sequence>MGCKSSEKPIAKPKPKHRKGLWSPEEDQRLKNYVLQHGHACWSSVPINAACSIAVNVQGNNEMTEAAFDLVRQLSLQRNGKSCRLRWINYLRPGLKRGVFNMQEEETILTVHRLLGNKWSQIAQHLPGRTDNEIKNYWHSHLKKKLAKLEEMEAANATTPSSENMESSTSPNNNPSTRSSSYESLHHMEKSSAGSTDQCATQGQKSCLPKLLFAEWLSLDHANDGSFANSCEQVASKEGFNNNNNNNNNNQNSNFVQDSSDTFMNGYLSNEGAFGGDFIHNGFNNSFVDEMLSSRFKFEDHQFSGIGFVDSISGDDVCSALNMNNDVMYI</sequence>
<name>A0AAP0LNT2_9ROSI</name>
<evidence type="ECO:0000259" key="9">
    <source>
        <dbReference type="PROSITE" id="PS51294"/>
    </source>
</evidence>
<reference evidence="10 11" key="1">
    <citation type="submission" date="2024-05" db="EMBL/GenBank/DDBJ databases">
        <title>Haplotype-resolved chromosome-level genome assembly of Huyou (Citrus changshanensis).</title>
        <authorList>
            <person name="Miao C."/>
            <person name="Chen W."/>
            <person name="Wu Y."/>
            <person name="Wang L."/>
            <person name="Zhao S."/>
            <person name="Grierson D."/>
            <person name="Xu C."/>
            <person name="Chen K."/>
        </authorList>
    </citation>
    <scope>NUCLEOTIDE SEQUENCE [LARGE SCALE GENOMIC DNA]</scope>
    <source>
        <strain evidence="10">01-14</strain>
        <tissue evidence="10">Leaf</tissue>
    </source>
</reference>
<evidence type="ECO:0000256" key="7">
    <source>
        <dbReference type="SAM" id="MobiDB-lite"/>
    </source>
</evidence>
<feature type="domain" description="HTH myb-type" evidence="9">
    <location>
        <begin position="92"/>
        <end position="146"/>
    </location>
</feature>
<feature type="domain" description="HTH myb-type" evidence="9">
    <location>
        <begin position="14"/>
        <end position="91"/>
    </location>
</feature>
<dbReference type="GO" id="GO:0005634">
    <property type="term" value="C:nucleus"/>
    <property type="evidence" value="ECO:0007669"/>
    <property type="project" value="UniProtKB-SubCell"/>
</dbReference>
<keyword evidence="5" id="KW-0804">Transcription</keyword>
<evidence type="ECO:0000256" key="3">
    <source>
        <dbReference type="ARBA" id="ARBA00023015"/>
    </source>
</evidence>
<evidence type="ECO:0000256" key="4">
    <source>
        <dbReference type="ARBA" id="ARBA00023125"/>
    </source>
</evidence>
<evidence type="ECO:0000256" key="1">
    <source>
        <dbReference type="ARBA" id="ARBA00004123"/>
    </source>
</evidence>
<gene>
    <name evidence="10" type="ORF">WN944_024902</name>
</gene>
<dbReference type="InterPro" id="IPR001005">
    <property type="entry name" value="SANT/Myb"/>
</dbReference>
<evidence type="ECO:0000256" key="5">
    <source>
        <dbReference type="ARBA" id="ARBA00023163"/>
    </source>
</evidence>
<organism evidence="10 11">
    <name type="scientific">Citrus x changshan-huyou</name>
    <dbReference type="NCBI Taxonomy" id="2935761"/>
    <lineage>
        <taxon>Eukaryota</taxon>
        <taxon>Viridiplantae</taxon>
        <taxon>Streptophyta</taxon>
        <taxon>Embryophyta</taxon>
        <taxon>Tracheophyta</taxon>
        <taxon>Spermatophyta</taxon>
        <taxon>Magnoliopsida</taxon>
        <taxon>eudicotyledons</taxon>
        <taxon>Gunneridae</taxon>
        <taxon>Pentapetalae</taxon>
        <taxon>rosids</taxon>
        <taxon>malvids</taxon>
        <taxon>Sapindales</taxon>
        <taxon>Rutaceae</taxon>
        <taxon>Aurantioideae</taxon>
        <taxon>Citrus</taxon>
    </lineage>
</organism>
<dbReference type="Proteomes" id="UP001428341">
    <property type="component" value="Unassembled WGS sequence"/>
</dbReference>
<keyword evidence="3" id="KW-0805">Transcription regulation</keyword>
<evidence type="ECO:0000259" key="8">
    <source>
        <dbReference type="PROSITE" id="PS50090"/>
    </source>
</evidence>